<dbReference type="HAMAP" id="MF_00361">
    <property type="entry name" value="NAD_kinase"/>
    <property type="match status" value="1"/>
</dbReference>
<dbReference type="Pfam" id="PF01513">
    <property type="entry name" value="NAD_kinase"/>
    <property type="match status" value="1"/>
</dbReference>
<dbReference type="PANTHER" id="PTHR20275:SF0">
    <property type="entry name" value="NAD KINASE"/>
    <property type="match status" value="1"/>
</dbReference>
<keyword evidence="4" id="KW-0520">NAD</keyword>
<keyword evidence="3" id="KW-0521">NADP</keyword>
<protein>
    <recommendedName>
        <fullName evidence="6">NAD kinase</fullName>
    </recommendedName>
</protein>
<dbReference type="InterPro" id="IPR017437">
    <property type="entry name" value="ATP-NAD_kinase_PpnK-typ_C"/>
</dbReference>
<dbReference type="InterPro" id="IPR002504">
    <property type="entry name" value="NADK"/>
</dbReference>
<dbReference type="InterPro" id="IPR017438">
    <property type="entry name" value="ATP-NAD_kinase_N"/>
</dbReference>
<keyword evidence="1" id="KW-0808">Transferase</keyword>
<organism evidence="5">
    <name type="scientific">marine metagenome</name>
    <dbReference type="NCBI Taxonomy" id="408172"/>
    <lineage>
        <taxon>unclassified sequences</taxon>
        <taxon>metagenomes</taxon>
        <taxon>ecological metagenomes</taxon>
    </lineage>
</organism>
<dbReference type="Pfam" id="PF20143">
    <property type="entry name" value="NAD_kinase_C"/>
    <property type="match status" value="1"/>
</dbReference>
<dbReference type="Gene3D" id="2.60.200.30">
    <property type="entry name" value="Probable inorganic polyphosphate/atp-NAD kinase, domain 2"/>
    <property type="match status" value="1"/>
</dbReference>
<sequence>MSLNKSKNSKLLSTKEIVTSSDLLIAIGGDGTMLNCSRIYGSKDVPLLGINLGKLGFLSDIAPDDVTTSLVEVINGKYLTDNRFFLEASIKDDKESFIALNEIVIHSGSIAQMIEFEIYINDSFVYRQKADGVIINTPTGSTAYSLSGGGPIVHPEVEAITLLPMFPQSLSSSSLVVKDSSLIRLVLTQSGSPCQASFDSQDKINFRGKKEITISKSSSQLTLIH</sequence>
<accession>A0A382AKD8</accession>
<dbReference type="InterPro" id="IPR016064">
    <property type="entry name" value="NAD/diacylglycerol_kinase_sf"/>
</dbReference>
<dbReference type="EMBL" id="UINC01025683">
    <property type="protein sequence ID" value="SVB01721.1"/>
    <property type="molecule type" value="Genomic_DNA"/>
</dbReference>
<evidence type="ECO:0000256" key="2">
    <source>
        <dbReference type="ARBA" id="ARBA00022777"/>
    </source>
</evidence>
<dbReference type="AlphaFoldDB" id="A0A382AKD8"/>
<name>A0A382AKD8_9ZZZZ</name>
<reference evidence="5" key="1">
    <citation type="submission" date="2018-05" db="EMBL/GenBank/DDBJ databases">
        <authorList>
            <person name="Lanie J.A."/>
            <person name="Ng W.-L."/>
            <person name="Kazmierczak K.M."/>
            <person name="Andrzejewski T.M."/>
            <person name="Davidsen T.M."/>
            <person name="Wayne K.J."/>
            <person name="Tettelin H."/>
            <person name="Glass J.I."/>
            <person name="Rusch D."/>
            <person name="Podicherti R."/>
            <person name="Tsui H.-C.T."/>
            <person name="Winkler M.E."/>
        </authorList>
    </citation>
    <scope>NUCLEOTIDE SEQUENCE</scope>
</reference>
<dbReference type="GO" id="GO:0006741">
    <property type="term" value="P:NADP+ biosynthetic process"/>
    <property type="evidence" value="ECO:0007669"/>
    <property type="project" value="InterPro"/>
</dbReference>
<dbReference type="PANTHER" id="PTHR20275">
    <property type="entry name" value="NAD KINASE"/>
    <property type="match status" value="1"/>
</dbReference>
<dbReference type="GO" id="GO:0019674">
    <property type="term" value="P:NAD+ metabolic process"/>
    <property type="evidence" value="ECO:0007669"/>
    <property type="project" value="InterPro"/>
</dbReference>
<evidence type="ECO:0000313" key="5">
    <source>
        <dbReference type="EMBL" id="SVB01721.1"/>
    </source>
</evidence>
<keyword evidence="2" id="KW-0418">Kinase</keyword>
<evidence type="ECO:0000256" key="3">
    <source>
        <dbReference type="ARBA" id="ARBA00022857"/>
    </source>
</evidence>
<evidence type="ECO:0000256" key="1">
    <source>
        <dbReference type="ARBA" id="ARBA00022679"/>
    </source>
</evidence>
<feature type="non-terminal residue" evidence="5">
    <location>
        <position position="225"/>
    </location>
</feature>
<dbReference type="Gene3D" id="3.40.50.10330">
    <property type="entry name" value="Probable inorganic polyphosphate/atp-NAD kinase, domain 1"/>
    <property type="match status" value="1"/>
</dbReference>
<dbReference type="GO" id="GO:0003951">
    <property type="term" value="F:NAD+ kinase activity"/>
    <property type="evidence" value="ECO:0007669"/>
    <property type="project" value="InterPro"/>
</dbReference>
<dbReference type="SUPFAM" id="SSF111331">
    <property type="entry name" value="NAD kinase/diacylglycerol kinase-like"/>
    <property type="match status" value="1"/>
</dbReference>
<gene>
    <name evidence="5" type="ORF">METZ01_LOCUS154575</name>
</gene>
<evidence type="ECO:0000256" key="4">
    <source>
        <dbReference type="ARBA" id="ARBA00023027"/>
    </source>
</evidence>
<evidence type="ECO:0008006" key="6">
    <source>
        <dbReference type="Google" id="ProtNLM"/>
    </source>
</evidence>
<proteinExistence type="inferred from homology"/>